<organism evidence="2">
    <name type="scientific">Lysobacter firmicutimachus</name>
    <dbReference type="NCBI Taxonomy" id="1792846"/>
    <lineage>
        <taxon>Bacteria</taxon>
        <taxon>Pseudomonadati</taxon>
        <taxon>Pseudomonadota</taxon>
        <taxon>Gammaproteobacteria</taxon>
        <taxon>Lysobacterales</taxon>
        <taxon>Lysobacteraceae</taxon>
        <taxon>Lysobacter</taxon>
    </lineage>
</organism>
<protein>
    <submittedName>
        <fullName evidence="2">Recombinase family protein</fullName>
    </submittedName>
</protein>
<dbReference type="GO" id="GO:0000150">
    <property type="term" value="F:DNA strand exchange activity"/>
    <property type="evidence" value="ECO:0007669"/>
    <property type="project" value="InterPro"/>
</dbReference>
<dbReference type="InterPro" id="IPR036162">
    <property type="entry name" value="Resolvase-like_N_sf"/>
</dbReference>
<dbReference type="AlphaFoldDB" id="A0AAU8MX90"/>
<feature type="domain" description="Resolvase/invertase-type recombinase catalytic" evidence="1">
    <location>
        <begin position="23"/>
        <end position="111"/>
    </location>
</feature>
<dbReference type="Pfam" id="PF00239">
    <property type="entry name" value="Resolvase"/>
    <property type="match status" value="1"/>
</dbReference>
<dbReference type="RefSeq" id="WP_363798488.1">
    <property type="nucleotide sequence ID" value="NZ_CP159925.1"/>
</dbReference>
<dbReference type="SUPFAM" id="SSF53041">
    <property type="entry name" value="Resolvase-like"/>
    <property type="match status" value="1"/>
</dbReference>
<gene>
    <name evidence="2" type="ORF">ABU614_01215</name>
</gene>
<reference evidence="2" key="1">
    <citation type="submission" date="2024-06" db="EMBL/GenBank/DDBJ databases">
        <authorList>
            <person name="Li S."/>
        </authorList>
    </citation>
    <scope>NUCLEOTIDE SEQUENCE</scope>
    <source>
        <strain evidence="2">SR10</strain>
    </source>
</reference>
<dbReference type="Gene3D" id="3.40.50.1390">
    <property type="entry name" value="Resolvase, N-terminal catalytic domain"/>
    <property type="match status" value="1"/>
</dbReference>
<evidence type="ECO:0000313" key="2">
    <source>
        <dbReference type="EMBL" id="XCO75450.1"/>
    </source>
</evidence>
<dbReference type="InterPro" id="IPR006119">
    <property type="entry name" value="Resolv_N"/>
</dbReference>
<sequence length="120" mass="13710">MSVQNNLRVAVYCQTSCHCPDLITVQRFTISEALRERCDLPPIIRVYADDGRCPDTQVREQFQTMLLDIGAGLIDCIAVMGRQRLAHRDVDYLELKRFLDRRGVAVILCEQAPAQFVRVT</sequence>
<accession>A0AAU8MX90</accession>
<evidence type="ECO:0000259" key="1">
    <source>
        <dbReference type="Pfam" id="PF00239"/>
    </source>
</evidence>
<proteinExistence type="predicted"/>
<name>A0AAU8MX90_9GAMM</name>
<dbReference type="GO" id="GO:0003677">
    <property type="term" value="F:DNA binding"/>
    <property type="evidence" value="ECO:0007669"/>
    <property type="project" value="InterPro"/>
</dbReference>
<dbReference type="EMBL" id="CP159925">
    <property type="protein sequence ID" value="XCO75450.1"/>
    <property type="molecule type" value="Genomic_DNA"/>
</dbReference>